<keyword evidence="3" id="KW-0813">Transport</keyword>
<comment type="subcellular location">
    <subcellularLocation>
        <location evidence="1">Mitochondrion inner membrane</location>
    </subcellularLocation>
</comment>
<evidence type="ECO:0000256" key="1">
    <source>
        <dbReference type="ARBA" id="ARBA00004273"/>
    </source>
</evidence>
<keyword evidence="4" id="KW-0375">Hydrogen ion transport</keyword>
<dbReference type="PANTHER" id="PTHR13822:SF7">
    <property type="entry name" value="ATP SYNTHASE SUBUNIT DELTA, MITOCHONDRIAL"/>
    <property type="match status" value="1"/>
</dbReference>
<evidence type="ECO:0000256" key="10">
    <source>
        <dbReference type="SAM" id="MobiDB-lite"/>
    </source>
</evidence>
<dbReference type="InterPro" id="IPR001469">
    <property type="entry name" value="ATP_synth_F1_dsu/esu"/>
</dbReference>
<comment type="caution">
    <text evidence="12">The sequence shown here is derived from an EMBL/GenBank/DDBJ whole genome shotgun (WGS) entry which is preliminary data.</text>
</comment>
<evidence type="ECO:0000256" key="7">
    <source>
        <dbReference type="ARBA" id="ARBA00023065"/>
    </source>
</evidence>
<reference evidence="12 13" key="1">
    <citation type="submission" date="2022-05" db="EMBL/GenBank/DDBJ databases">
        <authorList>
            <consortium name="Genoscope - CEA"/>
            <person name="William W."/>
        </authorList>
    </citation>
    <scope>NUCLEOTIDE SEQUENCE [LARGE SCALE GENOMIC DNA]</scope>
</reference>
<keyword evidence="5" id="KW-0999">Mitochondrion inner membrane</keyword>
<evidence type="ECO:0000256" key="6">
    <source>
        <dbReference type="ARBA" id="ARBA00022946"/>
    </source>
</evidence>
<feature type="compositionally biased region" description="Low complexity" evidence="10">
    <location>
        <begin position="127"/>
        <end position="142"/>
    </location>
</feature>
<evidence type="ECO:0000313" key="13">
    <source>
        <dbReference type="Proteomes" id="UP001159405"/>
    </source>
</evidence>
<dbReference type="Gene3D" id="2.60.15.10">
    <property type="entry name" value="F0F1 ATP synthase delta/epsilon subunit, N-terminal"/>
    <property type="match status" value="1"/>
</dbReference>
<dbReference type="InterPro" id="IPR036771">
    <property type="entry name" value="ATPsynth_dsu/esu_N"/>
</dbReference>
<accession>A0ABN8QU61</accession>
<evidence type="ECO:0000259" key="11">
    <source>
        <dbReference type="Pfam" id="PF02823"/>
    </source>
</evidence>
<protein>
    <recommendedName>
        <fullName evidence="11">ATP synthase F1 complex delta/epsilon subunit N-terminal domain-containing protein</fullName>
    </recommendedName>
</protein>
<keyword evidence="6" id="KW-0809">Transit peptide</keyword>
<keyword evidence="8" id="KW-0496">Mitochondrion</keyword>
<proteinExistence type="inferred from homology"/>
<keyword evidence="9" id="KW-0472">Membrane</keyword>
<keyword evidence="7" id="KW-0406">Ion transport</keyword>
<dbReference type="NCBIfam" id="TIGR01216">
    <property type="entry name" value="ATP_synt_epsi"/>
    <property type="match status" value="1"/>
</dbReference>
<dbReference type="SUPFAM" id="SSF51344">
    <property type="entry name" value="Epsilon subunit of F1F0-ATP synthase N-terminal domain"/>
    <property type="match status" value="1"/>
</dbReference>
<dbReference type="EMBL" id="CALNXK010000143">
    <property type="protein sequence ID" value="CAH3168069.1"/>
    <property type="molecule type" value="Genomic_DNA"/>
</dbReference>
<dbReference type="HAMAP" id="MF_00530">
    <property type="entry name" value="ATP_synth_epsil_bac"/>
    <property type="match status" value="1"/>
</dbReference>
<comment type="similarity">
    <text evidence="2">Belongs to the ATPase epsilon chain family.</text>
</comment>
<evidence type="ECO:0000256" key="4">
    <source>
        <dbReference type="ARBA" id="ARBA00022781"/>
    </source>
</evidence>
<evidence type="ECO:0000256" key="8">
    <source>
        <dbReference type="ARBA" id="ARBA00023128"/>
    </source>
</evidence>
<name>A0ABN8QU61_9CNID</name>
<evidence type="ECO:0000313" key="12">
    <source>
        <dbReference type="EMBL" id="CAH3168069.1"/>
    </source>
</evidence>
<dbReference type="Pfam" id="PF02823">
    <property type="entry name" value="ATP-synt_DE_N"/>
    <property type="match status" value="1"/>
</dbReference>
<dbReference type="Gene3D" id="1.20.5.440">
    <property type="entry name" value="ATP synthase delta/epsilon subunit, C-terminal domain"/>
    <property type="match status" value="1"/>
</dbReference>
<dbReference type="InterPro" id="IPR020546">
    <property type="entry name" value="ATP_synth_F1_dsu/esu_N"/>
</dbReference>
<evidence type="ECO:0000256" key="9">
    <source>
        <dbReference type="ARBA" id="ARBA00023136"/>
    </source>
</evidence>
<evidence type="ECO:0000256" key="5">
    <source>
        <dbReference type="ARBA" id="ARBA00022792"/>
    </source>
</evidence>
<dbReference type="PANTHER" id="PTHR13822">
    <property type="entry name" value="ATP SYNTHASE DELTA/EPSILON CHAIN"/>
    <property type="match status" value="1"/>
</dbReference>
<keyword evidence="13" id="KW-1185">Reference proteome</keyword>
<feature type="domain" description="ATP synthase F1 complex delta/epsilon subunit N-terminal" evidence="11">
    <location>
        <begin position="37"/>
        <end position="116"/>
    </location>
</feature>
<sequence>MLGSFSRSVPRLFGQPGSAILRRCFAAEAAVGRFGMALTFGSPTETFYSEVDVKQVDVTTTTGSFGILPSHVPTLATLKPGLLTIHDEGGATKYFASSGTVSINADSTVQILAEEAHPLERFDPQAVSQQLEQAQQNLSSASGEEDKAKAQIAVECLEALNKALGQ</sequence>
<dbReference type="Proteomes" id="UP001159405">
    <property type="component" value="Unassembled WGS sequence"/>
</dbReference>
<gene>
    <name evidence="12" type="ORF">PLOB_00009001</name>
</gene>
<evidence type="ECO:0000256" key="3">
    <source>
        <dbReference type="ARBA" id="ARBA00022448"/>
    </source>
</evidence>
<organism evidence="12 13">
    <name type="scientific">Porites lobata</name>
    <dbReference type="NCBI Taxonomy" id="104759"/>
    <lineage>
        <taxon>Eukaryota</taxon>
        <taxon>Metazoa</taxon>
        <taxon>Cnidaria</taxon>
        <taxon>Anthozoa</taxon>
        <taxon>Hexacorallia</taxon>
        <taxon>Scleractinia</taxon>
        <taxon>Fungiina</taxon>
        <taxon>Poritidae</taxon>
        <taxon>Porites</taxon>
    </lineage>
</organism>
<feature type="region of interest" description="Disordered" evidence="10">
    <location>
        <begin position="127"/>
        <end position="146"/>
    </location>
</feature>
<dbReference type="CDD" id="cd12152">
    <property type="entry name" value="F1-ATPase_delta"/>
    <property type="match status" value="1"/>
</dbReference>
<evidence type="ECO:0000256" key="2">
    <source>
        <dbReference type="ARBA" id="ARBA00005712"/>
    </source>
</evidence>